<accession>A0A1I2DY55</accession>
<keyword evidence="2" id="KW-1185">Reference proteome</keyword>
<dbReference type="Proteomes" id="UP000198598">
    <property type="component" value="Unassembled WGS sequence"/>
</dbReference>
<gene>
    <name evidence="1" type="ORF">SAMN05216167_12099</name>
</gene>
<dbReference type="AlphaFoldDB" id="A0A1I2DY55"/>
<proteinExistence type="predicted"/>
<name>A0A1I2DY55_9BACT</name>
<sequence>MVANKPISGEGMERNPSTQSNQLLCVVDYAITTAKRQDNRRKYV</sequence>
<evidence type="ECO:0000313" key="2">
    <source>
        <dbReference type="Proteomes" id="UP000198598"/>
    </source>
</evidence>
<dbReference type="STRING" id="662367.SAMN05216167_12099"/>
<dbReference type="EMBL" id="FOLQ01000020">
    <property type="protein sequence ID" value="SFE84900.1"/>
    <property type="molecule type" value="Genomic_DNA"/>
</dbReference>
<protein>
    <submittedName>
        <fullName evidence="1">Uncharacterized protein</fullName>
    </submittedName>
</protein>
<reference evidence="1 2" key="1">
    <citation type="submission" date="2016-10" db="EMBL/GenBank/DDBJ databases">
        <authorList>
            <person name="de Groot N.N."/>
        </authorList>
    </citation>
    <scope>NUCLEOTIDE SEQUENCE [LARGE SCALE GENOMIC DNA]</scope>
    <source>
        <strain evidence="1 2">DSM 26130</strain>
    </source>
</reference>
<evidence type="ECO:0000313" key="1">
    <source>
        <dbReference type="EMBL" id="SFE84900.1"/>
    </source>
</evidence>
<organism evidence="1 2">
    <name type="scientific">Spirosoma endophyticum</name>
    <dbReference type="NCBI Taxonomy" id="662367"/>
    <lineage>
        <taxon>Bacteria</taxon>
        <taxon>Pseudomonadati</taxon>
        <taxon>Bacteroidota</taxon>
        <taxon>Cytophagia</taxon>
        <taxon>Cytophagales</taxon>
        <taxon>Cytophagaceae</taxon>
        <taxon>Spirosoma</taxon>
    </lineage>
</organism>